<evidence type="ECO:0000313" key="2">
    <source>
        <dbReference type="Proteomes" id="UP000887458"/>
    </source>
</evidence>
<dbReference type="Proteomes" id="UP000887458">
    <property type="component" value="Unassembled WGS sequence"/>
</dbReference>
<sequence>MNTDATPCCHSYLLCSVCNKIIAKLIQNTKNFKCNERFSCTNINEIKKSKPKLTVFGWTWVQKSSSSNQFYEDDDEINGLNRSGNNKYVWIYYKKTKENWKPKNIFKKIINILKSIQLDDYLNKIQTSVPCSCPTTAEEC</sequence>
<protein>
    <submittedName>
        <fullName evidence="1">Uncharacterized protein</fullName>
    </submittedName>
</protein>
<dbReference type="EMBL" id="NJHN03000010">
    <property type="protein sequence ID" value="KAH9426382.1"/>
    <property type="molecule type" value="Genomic_DNA"/>
</dbReference>
<proteinExistence type="predicted"/>
<name>A0ABQ8JV08_DERPT</name>
<organism evidence="1 2">
    <name type="scientific">Dermatophagoides pteronyssinus</name>
    <name type="common">European house dust mite</name>
    <dbReference type="NCBI Taxonomy" id="6956"/>
    <lineage>
        <taxon>Eukaryota</taxon>
        <taxon>Metazoa</taxon>
        <taxon>Ecdysozoa</taxon>
        <taxon>Arthropoda</taxon>
        <taxon>Chelicerata</taxon>
        <taxon>Arachnida</taxon>
        <taxon>Acari</taxon>
        <taxon>Acariformes</taxon>
        <taxon>Sarcoptiformes</taxon>
        <taxon>Astigmata</taxon>
        <taxon>Psoroptidia</taxon>
        <taxon>Analgoidea</taxon>
        <taxon>Pyroglyphidae</taxon>
        <taxon>Dermatophagoidinae</taxon>
        <taxon>Dermatophagoides</taxon>
    </lineage>
</organism>
<accession>A0ABQ8JV08</accession>
<reference evidence="1 2" key="2">
    <citation type="journal article" date="2022" name="Mol. Biol. Evol.">
        <title>Comparative Genomics Reveals Insights into the Divergent Evolution of Astigmatic Mites and Household Pest Adaptations.</title>
        <authorList>
            <person name="Xiong Q."/>
            <person name="Wan A.T."/>
            <person name="Liu X."/>
            <person name="Fung C.S."/>
            <person name="Xiao X."/>
            <person name="Malainual N."/>
            <person name="Hou J."/>
            <person name="Wang L."/>
            <person name="Wang M."/>
            <person name="Yang K.Y."/>
            <person name="Cui Y."/>
            <person name="Leung E.L."/>
            <person name="Nong W."/>
            <person name="Shin S.K."/>
            <person name="Au S.W."/>
            <person name="Jeong K.Y."/>
            <person name="Chew F.T."/>
            <person name="Hui J.H."/>
            <person name="Leung T.F."/>
            <person name="Tungtrongchitr A."/>
            <person name="Zhong N."/>
            <person name="Liu Z."/>
            <person name="Tsui S.K."/>
        </authorList>
    </citation>
    <scope>NUCLEOTIDE SEQUENCE [LARGE SCALE GENOMIC DNA]</scope>
    <source>
        <strain evidence="1">Derp</strain>
    </source>
</reference>
<gene>
    <name evidence="1" type="ORF">DERP_010950</name>
</gene>
<reference evidence="1 2" key="1">
    <citation type="journal article" date="2018" name="J. Allergy Clin. Immunol.">
        <title>High-quality assembly of Dermatophagoides pteronyssinus genome and transcriptome reveals a wide range of novel allergens.</title>
        <authorList>
            <person name="Liu X.Y."/>
            <person name="Yang K.Y."/>
            <person name="Wang M.Q."/>
            <person name="Kwok J.S."/>
            <person name="Zeng X."/>
            <person name="Yang Z."/>
            <person name="Xiao X.J."/>
            <person name="Lau C.P."/>
            <person name="Li Y."/>
            <person name="Huang Z.M."/>
            <person name="Ba J.G."/>
            <person name="Yim A.K."/>
            <person name="Ouyang C.Y."/>
            <person name="Ngai S.M."/>
            <person name="Chan T.F."/>
            <person name="Leung E.L."/>
            <person name="Liu L."/>
            <person name="Liu Z.G."/>
            <person name="Tsui S.K."/>
        </authorList>
    </citation>
    <scope>NUCLEOTIDE SEQUENCE [LARGE SCALE GENOMIC DNA]</scope>
    <source>
        <strain evidence="1">Derp</strain>
    </source>
</reference>
<evidence type="ECO:0000313" key="1">
    <source>
        <dbReference type="EMBL" id="KAH9426382.1"/>
    </source>
</evidence>
<keyword evidence="2" id="KW-1185">Reference proteome</keyword>
<comment type="caution">
    <text evidence="1">The sequence shown here is derived from an EMBL/GenBank/DDBJ whole genome shotgun (WGS) entry which is preliminary data.</text>
</comment>